<dbReference type="AlphaFoldDB" id="A0A7X2LZA2"/>
<dbReference type="InterPro" id="IPR032466">
    <property type="entry name" value="Metal_Hydrolase"/>
</dbReference>
<dbReference type="Pfam" id="PF07969">
    <property type="entry name" value="Amidohydro_3"/>
    <property type="match status" value="1"/>
</dbReference>
<dbReference type="OrthoDB" id="9767366at2"/>
<dbReference type="Gene3D" id="2.30.40.10">
    <property type="entry name" value="Urease, subunit C, domain 1"/>
    <property type="match status" value="1"/>
</dbReference>
<dbReference type="PANTHER" id="PTHR22642:SF2">
    <property type="entry name" value="PROTEIN LONG AFTER FAR-RED 3"/>
    <property type="match status" value="1"/>
</dbReference>
<name>A0A7X2LZA2_9BACI</name>
<organism evidence="2 3">
    <name type="scientific">Metabacillus lacus</name>
    <dbReference type="NCBI Taxonomy" id="1983721"/>
    <lineage>
        <taxon>Bacteria</taxon>
        <taxon>Bacillati</taxon>
        <taxon>Bacillota</taxon>
        <taxon>Bacilli</taxon>
        <taxon>Bacillales</taxon>
        <taxon>Bacillaceae</taxon>
        <taxon>Metabacillus</taxon>
    </lineage>
</organism>
<dbReference type="Gene3D" id="3.20.20.140">
    <property type="entry name" value="Metal-dependent hydrolases"/>
    <property type="match status" value="1"/>
</dbReference>
<dbReference type="PANTHER" id="PTHR22642">
    <property type="entry name" value="IMIDAZOLONEPROPIONASE"/>
    <property type="match status" value="1"/>
</dbReference>
<dbReference type="GO" id="GO:0016810">
    <property type="term" value="F:hydrolase activity, acting on carbon-nitrogen (but not peptide) bonds"/>
    <property type="evidence" value="ECO:0007669"/>
    <property type="project" value="InterPro"/>
</dbReference>
<evidence type="ECO:0000313" key="3">
    <source>
        <dbReference type="Proteomes" id="UP000448867"/>
    </source>
</evidence>
<dbReference type="EMBL" id="WKKI01000007">
    <property type="protein sequence ID" value="MRX71722.1"/>
    <property type="molecule type" value="Genomic_DNA"/>
</dbReference>
<dbReference type="SUPFAM" id="SSF51338">
    <property type="entry name" value="Composite domain of metallo-dependent hydrolases"/>
    <property type="match status" value="1"/>
</dbReference>
<accession>A0A7X2LZA2</accession>
<dbReference type="RefSeq" id="WP_154306863.1">
    <property type="nucleotide sequence ID" value="NZ_WKKI01000007.1"/>
</dbReference>
<dbReference type="InterPro" id="IPR013108">
    <property type="entry name" value="Amidohydro_3"/>
</dbReference>
<dbReference type="InterPro" id="IPR033932">
    <property type="entry name" value="YtcJ-like"/>
</dbReference>
<gene>
    <name evidence="2" type="ORF">GJU40_05975</name>
</gene>
<evidence type="ECO:0000259" key="1">
    <source>
        <dbReference type="Pfam" id="PF07969"/>
    </source>
</evidence>
<dbReference type="Gene3D" id="3.10.310.70">
    <property type="match status" value="1"/>
</dbReference>
<dbReference type="Proteomes" id="UP000448867">
    <property type="component" value="Unassembled WGS sequence"/>
</dbReference>
<reference evidence="2 3" key="1">
    <citation type="submission" date="2019-11" db="EMBL/GenBank/DDBJ databases">
        <title>Bacillus lacus genome.</title>
        <authorList>
            <person name="Allen C.J."/>
            <person name="Newman J.D."/>
        </authorList>
    </citation>
    <scope>NUCLEOTIDE SEQUENCE [LARGE SCALE GENOMIC DNA]</scope>
    <source>
        <strain evidence="2 3">KCTC 33946</strain>
    </source>
</reference>
<dbReference type="CDD" id="cd01300">
    <property type="entry name" value="YtcJ_like"/>
    <property type="match status" value="1"/>
</dbReference>
<dbReference type="InterPro" id="IPR011059">
    <property type="entry name" value="Metal-dep_hydrolase_composite"/>
</dbReference>
<protein>
    <submittedName>
        <fullName evidence="2">Amidohydrolase family protein</fullName>
    </submittedName>
</protein>
<feature type="domain" description="Amidohydrolase 3" evidence="1">
    <location>
        <begin position="49"/>
        <end position="526"/>
    </location>
</feature>
<dbReference type="SUPFAM" id="SSF51556">
    <property type="entry name" value="Metallo-dependent hydrolases"/>
    <property type="match status" value="1"/>
</dbReference>
<proteinExistence type="predicted"/>
<keyword evidence="3" id="KW-1185">Reference proteome</keyword>
<comment type="caution">
    <text evidence="2">The sequence shown here is derived from an EMBL/GenBank/DDBJ whole genome shotgun (WGS) entry which is preliminary data.</text>
</comment>
<sequence>MRTLWYGGAIYTMAAEFEQVEAVLTEGGKIVAAGTLDDLRHMPGEINRERNLHGQTMIPGLVDSHLHLIGHGERLLRLDLTECSTIKEVLQLLQERAKSLPPGEWLIGEGYNENTLEERRILHRFELDEALPNHPVLLKRICRHAMIVNTSGLEAAGIRHDTPNPDGGVIDRDDHNELTGYLLDRAQEAVYECLPDVSSHYLEHALRMSIEDCLSKGLTGGHSEDLSYYGNSRKTFHAFQQVLGAEKTKFRAHLLVHHTVAEEVLLRCSNEQTEFVELGAMKVFADGSLGGRTALLSEHYSDDETTSGVSIHSQQELNRLVKKARDMQMEVAVHAIGDKAFQMVLNAIEEHPPAKGKHDRLIHAQILTPELRMRASKLPVILDIQPGFVVSDFPWVEERLGIERLKESFAWKTLLEEGFHCAGGSDAPIEPLSPIYGIHTAVNRTSSHSPDLKESMEKEKLTVFEAVALYTAGSAYAIHKEHQRGLIKETFDADFTILSRDIFQVPQESIKDITASMTVVAGEIVYKSDFQPEKEPLLPN</sequence>
<evidence type="ECO:0000313" key="2">
    <source>
        <dbReference type="EMBL" id="MRX71722.1"/>
    </source>
</evidence>
<keyword evidence="2" id="KW-0378">Hydrolase</keyword>